<feature type="region of interest" description="Disordered" evidence="1">
    <location>
        <begin position="168"/>
        <end position="217"/>
    </location>
</feature>
<dbReference type="EMBL" id="OU892285">
    <property type="protein sequence ID" value="CAG9773401.1"/>
    <property type="molecule type" value="Genomic_DNA"/>
</dbReference>
<accession>A0A9N9MXD8</accession>
<organism evidence="2 3">
    <name type="scientific">Ceutorhynchus assimilis</name>
    <name type="common">cabbage seed weevil</name>
    <dbReference type="NCBI Taxonomy" id="467358"/>
    <lineage>
        <taxon>Eukaryota</taxon>
        <taxon>Metazoa</taxon>
        <taxon>Ecdysozoa</taxon>
        <taxon>Arthropoda</taxon>
        <taxon>Hexapoda</taxon>
        <taxon>Insecta</taxon>
        <taxon>Pterygota</taxon>
        <taxon>Neoptera</taxon>
        <taxon>Endopterygota</taxon>
        <taxon>Coleoptera</taxon>
        <taxon>Polyphaga</taxon>
        <taxon>Cucujiformia</taxon>
        <taxon>Curculionidae</taxon>
        <taxon>Ceutorhynchinae</taxon>
        <taxon>Ceutorhynchus</taxon>
    </lineage>
</organism>
<dbReference type="Proteomes" id="UP001152799">
    <property type="component" value="Chromosome 9"/>
</dbReference>
<dbReference type="OrthoDB" id="6774547at2759"/>
<proteinExistence type="predicted"/>
<reference evidence="2" key="1">
    <citation type="submission" date="2022-01" db="EMBL/GenBank/DDBJ databases">
        <authorList>
            <person name="King R."/>
        </authorList>
    </citation>
    <scope>NUCLEOTIDE SEQUENCE</scope>
</reference>
<evidence type="ECO:0000313" key="2">
    <source>
        <dbReference type="EMBL" id="CAG9773401.1"/>
    </source>
</evidence>
<name>A0A9N9MXD8_9CUCU</name>
<dbReference type="AlphaFoldDB" id="A0A9N9MXD8"/>
<dbReference type="PANTHER" id="PTHR10773">
    <property type="entry name" value="DNA-DIRECTED RNA POLYMERASES I, II, AND III SUBUNIT RPABC2"/>
    <property type="match status" value="1"/>
</dbReference>
<evidence type="ECO:0000256" key="1">
    <source>
        <dbReference type="SAM" id="MobiDB-lite"/>
    </source>
</evidence>
<sequence>MAGKRWKYDELEKMNYDDVLSTFFEEIPSGEESEDISDEEENVMDTAAPTAVDLDFVWDDEIDDHEKKTGGGPPTKIKLNEQRETLMNIVGWTAVVGNENVPECGLTKTPLVLELSAPSTSLFSQAEVRPLKTPIVQELQFSEDNLHAVEQNVQSQEHVQHVGRMFVNPESAPKSDPYQTDEDSDYVPDENNPKQRGGDSSSDNESHEDEQDRDSVRIEFLHVTPSKTRMRKRILEARKDNIAKKLRVEGKEYVGRKGDLSISKMYKMYKKFCNQRHEEPVKESHYRYVFNTEFNLKFHKPYSDTCIRCDSFQNLIKHSRDEEAVKNTKRDLELHQRKAKKANDAKKSDIEASKNSKDTVVVCFDLQQTLPRPLLTTSKVFYL</sequence>
<evidence type="ECO:0000313" key="3">
    <source>
        <dbReference type="Proteomes" id="UP001152799"/>
    </source>
</evidence>
<feature type="compositionally biased region" description="Acidic residues" evidence="1">
    <location>
        <begin position="179"/>
        <end position="188"/>
    </location>
</feature>
<dbReference type="PANTHER" id="PTHR10773:SF19">
    <property type="match status" value="1"/>
</dbReference>
<gene>
    <name evidence="2" type="ORF">CEUTPL_LOCUS13792</name>
</gene>
<keyword evidence="3" id="KW-1185">Reference proteome</keyword>
<protein>
    <submittedName>
        <fullName evidence="2">Uncharacterized protein</fullName>
    </submittedName>
</protein>